<evidence type="ECO:0000259" key="5">
    <source>
        <dbReference type="PROSITE" id="PS50830"/>
    </source>
</evidence>
<dbReference type="SMART" id="SM00318">
    <property type="entry name" value="SNc"/>
    <property type="match status" value="1"/>
</dbReference>
<dbReference type="PROSITE" id="PS50830">
    <property type="entry name" value="TNASE_3"/>
    <property type="match status" value="1"/>
</dbReference>
<evidence type="ECO:0000256" key="1">
    <source>
        <dbReference type="ARBA" id="ARBA00022722"/>
    </source>
</evidence>
<keyword evidence="2" id="KW-0255">Endonuclease</keyword>
<dbReference type="PANTHER" id="PTHR12302:SF3">
    <property type="entry name" value="SERINE_THREONINE-PROTEIN KINASE 31"/>
    <property type="match status" value="1"/>
</dbReference>
<dbReference type="InterPro" id="IPR002071">
    <property type="entry name" value="Thermonucl_AS"/>
</dbReference>
<evidence type="ECO:0000256" key="3">
    <source>
        <dbReference type="ARBA" id="ARBA00022801"/>
    </source>
</evidence>
<keyword evidence="1" id="KW-0540">Nuclease</keyword>
<reference evidence="6" key="1">
    <citation type="submission" date="2019-02" db="EMBL/GenBank/DDBJ databases">
        <authorList>
            <person name="Li S.-H."/>
        </authorList>
    </citation>
    <scope>NUCLEOTIDE SEQUENCE</scope>
    <source>
        <strain evidence="6">IMCC11814</strain>
    </source>
</reference>
<dbReference type="Gene3D" id="2.40.50.90">
    <property type="match status" value="1"/>
</dbReference>
<keyword evidence="3" id="KW-0378">Hydrolase</keyword>
<sequence length="204" mass="22816">MLILAVGFSALQYQENGSVSWPSDLLRYVETHLTRQLSDPDKVWRKAADLAETLGANREGLPPPAFDIRGRVVRVADGDTVSVLDGNNKQHKVRLFGIDTPERDQPHGSLAGAALADLVDGKHVGVVVVETDSYGRKVGTLYRGSTNINRAMVTAGHAWWYAYYAPDEHPLRVAQDQARAQSRGLWAQPDPVPPWDWRRRQRQR</sequence>
<name>A0ABT3T0Q6_9GAMM</name>
<accession>A0ABT3T0Q6</accession>
<evidence type="ECO:0000313" key="6">
    <source>
        <dbReference type="EMBL" id="MCX2975838.1"/>
    </source>
</evidence>
<evidence type="ECO:0000313" key="7">
    <source>
        <dbReference type="Proteomes" id="UP001143304"/>
    </source>
</evidence>
<feature type="region of interest" description="Disordered" evidence="4">
    <location>
        <begin position="179"/>
        <end position="204"/>
    </location>
</feature>
<dbReference type="Pfam" id="PF00565">
    <property type="entry name" value="SNase"/>
    <property type="match status" value="1"/>
</dbReference>
<evidence type="ECO:0000256" key="4">
    <source>
        <dbReference type="SAM" id="MobiDB-lite"/>
    </source>
</evidence>
<keyword evidence="7" id="KW-1185">Reference proteome</keyword>
<comment type="caution">
    <text evidence="6">The sequence shown here is derived from an EMBL/GenBank/DDBJ whole genome shotgun (WGS) entry which is preliminary data.</text>
</comment>
<dbReference type="PROSITE" id="PS01123">
    <property type="entry name" value="TNASE_1"/>
    <property type="match status" value="1"/>
</dbReference>
<dbReference type="Proteomes" id="UP001143304">
    <property type="component" value="Unassembled WGS sequence"/>
</dbReference>
<dbReference type="InterPro" id="IPR035437">
    <property type="entry name" value="SNase_OB-fold_sf"/>
</dbReference>
<organism evidence="6 7">
    <name type="scientific">Candidatus Marimicrobium litorale</name>
    <dbReference type="NCBI Taxonomy" id="2518991"/>
    <lineage>
        <taxon>Bacteria</taxon>
        <taxon>Pseudomonadati</taxon>
        <taxon>Pseudomonadota</taxon>
        <taxon>Gammaproteobacteria</taxon>
        <taxon>Cellvibrionales</taxon>
        <taxon>Halieaceae</taxon>
        <taxon>Marimicrobium</taxon>
    </lineage>
</organism>
<evidence type="ECO:0000256" key="2">
    <source>
        <dbReference type="ARBA" id="ARBA00022759"/>
    </source>
</evidence>
<protein>
    <recommendedName>
        <fullName evidence="5">TNase-like domain-containing protein</fullName>
    </recommendedName>
</protein>
<dbReference type="EMBL" id="SHNO01000001">
    <property type="protein sequence ID" value="MCX2975838.1"/>
    <property type="molecule type" value="Genomic_DNA"/>
</dbReference>
<gene>
    <name evidence="6" type="ORF">EYC82_00530</name>
</gene>
<dbReference type="SUPFAM" id="SSF50199">
    <property type="entry name" value="Staphylococcal nuclease"/>
    <property type="match status" value="1"/>
</dbReference>
<dbReference type="PANTHER" id="PTHR12302">
    <property type="entry name" value="EBNA2 BINDING PROTEIN P100"/>
    <property type="match status" value="1"/>
</dbReference>
<proteinExistence type="predicted"/>
<feature type="domain" description="TNase-like" evidence="5">
    <location>
        <begin position="66"/>
        <end position="188"/>
    </location>
</feature>
<dbReference type="RefSeq" id="WP_279247600.1">
    <property type="nucleotide sequence ID" value="NZ_SHNO01000001.1"/>
</dbReference>
<dbReference type="InterPro" id="IPR016071">
    <property type="entry name" value="Staphylococal_nuclease_OB-fold"/>
</dbReference>